<evidence type="ECO:0000313" key="5">
    <source>
        <dbReference type="Proteomes" id="UP000298416"/>
    </source>
</evidence>
<proteinExistence type="predicted"/>
<keyword evidence="5" id="KW-1185">Reference proteome</keyword>
<gene>
    <name evidence="4" type="ORF">SASPL_127124</name>
</gene>
<dbReference type="Pfam" id="PF13456">
    <property type="entry name" value="RVT_3"/>
    <property type="match status" value="1"/>
</dbReference>
<dbReference type="Proteomes" id="UP000298416">
    <property type="component" value="Unassembled WGS sequence"/>
</dbReference>
<name>A0A8X8ZRF8_SALSN</name>
<dbReference type="EMBL" id="PNBA02000009">
    <property type="protein sequence ID" value="KAG6414402.1"/>
    <property type="molecule type" value="Genomic_DNA"/>
</dbReference>
<keyword evidence="2" id="KW-0472">Membrane</keyword>
<dbReference type="GO" id="GO:0003676">
    <property type="term" value="F:nucleic acid binding"/>
    <property type="evidence" value="ECO:0007669"/>
    <property type="project" value="InterPro"/>
</dbReference>
<dbReference type="PANTHER" id="PTHR47723">
    <property type="entry name" value="OS05G0353850 PROTEIN"/>
    <property type="match status" value="1"/>
</dbReference>
<protein>
    <recommendedName>
        <fullName evidence="3">RNase H type-1 domain-containing protein</fullName>
    </recommendedName>
</protein>
<reference evidence="4" key="2">
    <citation type="submission" date="2020-08" db="EMBL/GenBank/DDBJ databases">
        <title>Plant Genome Project.</title>
        <authorList>
            <person name="Zhang R.-G."/>
        </authorList>
    </citation>
    <scope>NUCLEOTIDE SEQUENCE</scope>
    <source>
        <strain evidence="4">Huo1</strain>
        <tissue evidence="4">Leaf</tissue>
    </source>
</reference>
<feature type="domain" description="RNase H type-1" evidence="3">
    <location>
        <begin position="214"/>
        <end position="270"/>
    </location>
</feature>
<evidence type="ECO:0000256" key="2">
    <source>
        <dbReference type="SAM" id="Phobius"/>
    </source>
</evidence>
<accession>A0A8X8ZRF8</accession>
<organism evidence="4">
    <name type="scientific">Salvia splendens</name>
    <name type="common">Scarlet sage</name>
    <dbReference type="NCBI Taxonomy" id="180675"/>
    <lineage>
        <taxon>Eukaryota</taxon>
        <taxon>Viridiplantae</taxon>
        <taxon>Streptophyta</taxon>
        <taxon>Embryophyta</taxon>
        <taxon>Tracheophyta</taxon>
        <taxon>Spermatophyta</taxon>
        <taxon>Magnoliopsida</taxon>
        <taxon>eudicotyledons</taxon>
        <taxon>Gunneridae</taxon>
        <taxon>Pentapetalae</taxon>
        <taxon>asterids</taxon>
        <taxon>lamiids</taxon>
        <taxon>Lamiales</taxon>
        <taxon>Lamiaceae</taxon>
        <taxon>Nepetoideae</taxon>
        <taxon>Mentheae</taxon>
        <taxon>Salviinae</taxon>
        <taxon>Salvia</taxon>
        <taxon>Salvia subgen. Calosphace</taxon>
        <taxon>core Calosphace</taxon>
    </lineage>
</organism>
<keyword evidence="2" id="KW-1133">Transmembrane helix</keyword>
<dbReference type="AlphaFoldDB" id="A0A8X8ZRF8"/>
<dbReference type="InterPro" id="IPR053151">
    <property type="entry name" value="RNase_H-like"/>
</dbReference>
<comment type="caution">
    <text evidence="4">The sequence shown here is derived from an EMBL/GenBank/DDBJ whole genome shotgun (WGS) entry which is preliminary data.</text>
</comment>
<keyword evidence="2" id="KW-0812">Transmembrane</keyword>
<sequence>MTHQHQRTLKVLQLPSRQKENQRITKKEERVSKSDQPNTGHRWSSRMAKRGPGAPTLCPSRPSQKRGQLGRKSNSTPSRRKRLRCSMARGGNRPRPSGRASLPRKAVKEFWLDNSWDEAQVKATLLPLGSSNDIVEKILGVSIDGEAVFNSGIVIERIQNYLQWAVSARKLDAKQWKGSTPNVKFNFPQSRPDKTPCTAIIRWQLLQPNWIKLNTKGAFSDANFPTGGGGIIRDEHRRILGVFADFFNASSGVIVELLALLRGMNMARRVGRNI</sequence>
<feature type="compositionally biased region" description="Polar residues" evidence="1">
    <location>
        <begin position="61"/>
        <end position="77"/>
    </location>
</feature>
<evidence type="ECO:0000313" key="4">
    <source>
        <dbReference type="EMBL" id="KAG6414402.1"/>
    </source>
</evidence>
<dbReference type="GO" id="GO:0004523">
    <property type="term" value="F:RNA-DNA hybrid ribonuclease activity"/>
    <property type="evidence" value="ECO:0007669"/>
    <property type="project" value="InterPro"/>
</dbReference>
<dbReference type="InterPro" id="IPR002156">
    <property type="entry name" value="RNaseH_domain"/>
</dbReference>
<evidence type="ECO:0000259" key="3">
    <source>
        <dbReference type="Pfam" id="PF13456"/>
    </source>
</evidence>
<feature type="compositionally biased region" description="Basic and acidic residues" evidence="1">
    <location>
        <begin position="17"/>
        <end position="33"/>
    </location>
</feature>
<feature type="transmembrane region" description="Helical" evidence="2">
    <location>
        <begin position="239"/>
        <end position="261"/>
    </location>
</feature>
<dbReference type="PANTHER" id="PTHR47723:SF19">
    <property type="entry name" value="POLYNUCLEOTIDYL TRANSFERASE, RIBONUCLEASE H-LIKE SUPERFAMILY PROTEIN"/>
    <property type="match status" value="1"/>
</dbReference>
<feature type="region of interest" description="Disordered" evidence="1">
    <location>
        <begin position="1"/>
        <end position="102"/>
    </location>
</feature>
<evidence type="ECO:0000256" key="1">
    <source>
        <dbReference type="SAM" id="MobiDB-lite"/>
    </source>
</evidence>
<reference evidence="4" key="1">
    <citation type="submission" date="2018-01" db="EMBL/GenBank/DDBJ databases">
        <authorList>
            <person name="Mao J.F."/>
        </authorList>
    </citation>
    <scope>NUCLEOTIDE SEQUENCE</scope>
    <source>
        <strain evidence="4">Huo1</strain>
        <tissue evidence="4">Leaf</tissue>
    </source>
</reference>